<keyword evidence="1" id="KW-0413">Isomerase</keyword>
<evidence type="ECO:0000259" key="3">
    <source>
        <dbReference type="Pfam" id="PF01323"/>
    </source>
</evidence>
<dbReference type="OrthoDB" id="5244108at2"/>
<dbReference type="GO" id="GO:0018845">
    <property type="term" value="F:2-hydroxychromene-2-carboxylate isomerase activity"/>
    <property type="evidence" value="ECO:0007669"/>
    <property type="project" value="UniProtKB-UniRule"/>
</dbReference>
<dbReference type="InterPro" id="IPR051924">
    <property type="entry name" value="GST_Kappa/NadH"/>
</dbReference>
<proteinExistence type="inferred from homology"/>
<reference evidence="4 5" key="1">
    <citation type="submission" date="2016-08" db="EMBL/GenBank/DDBJ databases">
        <authorList>
            <person name="Seilhamer J.J."/>
        </authorList>
    </citation>
    <scope>NUCLEOTIDE SEQUENCE [LARGE SCALE GENOMIC DNA]</scope>
    <source>
        <strain evidence="4 5">PH27A</strain>
    </source>
</reference>
<dbReference type="GO" id="GO:0006749">
    <property type="term" value="P:glutathione metabolic process"/>
    <property type="evidence" value="ECO:0007669"/>
    <property type="project" value="TreeGrafter"/>
</dbReference>
<dbReference type="EMBL" id="MDTQ01000001">
    <property type="protein sequence ID" value="ODC03859.1"/>
    <property type="molecule type" value="Genomic_DNA"/>
</dbReference>
<dbReference type="EC" id="5.99.1.4" evidence="1"/>
<organism evidence="4 5">
    <name type="scientific">Terasakiispira papahanaumokuakeensis</name>
    <dbReference type="NCBI Taxonomy" id="197479"/>
    <lineage>
        <taxon>Bacteria</taxon>
        <taxon>Pseudomonadati</taxon>
        <taxon>Pseudomonadota</taxon>
        <taxon>Gammaproteobacteria</taxon>
        <taxon>Oceanospirillales</taxon>
        <taxon>Terasakiispira</taxon>
    </lineage>
</organism>
<accession>A0A1E2VA09</accession>
<dbReference type="InterPro" id="IPR001853">
    <property type="entry name" value="DSBA-like_thioredoxin_dom"/>
</dbReference>
<protein>
    <recommendedName>
        <fullName evidence="1">2-hydroxychromene-2-carboxylate isomerase</fullName>
        <ecNumber evidence="1">5.99.1.4</ecNumber>
    </recommendedName>
</protein>
<dbReference type="RefSeq" id="WP_068998452.1">
    <property type="nucleotide sequence ID" value="NZ_MDTQ01000001.1"/>
</dbReference>
<name>A0A1E2VA09_9GAMM</name>
<dbReference type="GO" id="GO:0004602">
    <property type="term" value="F:glutathione peroxidase activity"/>
    <property type="evidence" value="ECO:0007669"/>
    <property type="project" value="TreeGrafter"/>
</dbReference>
<dbReference type="AlphaFoldDB" id="A0A1E2VA09"/>
<feature type="active site" description="Nucleophile" evidence="2">
    <location>
        <position position="12"/>
    </location>
</feature>
<evidence type="ECO:0000256" key="2">
    <source>
        <dbReference type="PIRSR" id="PIRSR006386-1"/>
    </source>
</evidence>
<dbReference type="Gene3D" id="3.40.30.10">
    <property type="entry name" value="Glutaredoxin"/>
    <property type="match status" value="1"/>
</dbReference>
<dbReference type="SUPFAM" id="SSF52833">
    <property type="entry name" value="Thioredoxin-like"/>
    <property type="match status" value="1"/>
</dbReference>
<dbReference type="InterPro" id="IPR014440">
    <property type="entry name" value="HCCAis_GSTk"/>
</dbReference>
<evidence type="ECO:0000256" key="1">
    <source>
        <dbReference type="PIRNR" id="PIRNR006386"/>
    </source>
</evidence>
<comment type="similarity">
    <text evidence="1">Belongs to the GST superfamily. NadH family.</text>
</comment>
<feature type="domain" description="DSBA-like thioredoxin" evidence="3">
    <location>
        <begin position="3"/>
        <end position="191"/>
    </location>
</feature>
<evidence type="ECO:0000313" key="5">
    <source>
        <dbReference type="Proteomes" id="UP000094291"/>
    </source>
</evidence>
<comment type="caution">
    <text evidence="4">The sequence shown here is derived from an EMBL/GenBank/DDBJ whole genome shotgun (WGS) entry which is preliminary data.</text>
</comment>
<dbReference type="GO" id="GO:0004364">
    <property type="term" value="F:glutathione transferase activity"/>
    <property type="evidence" value="ECO:0007669"/>
    <property type="project" value="TreeGrafter"/>
</dbReference>
<dbReference type="PANTHER" id="PTHR42943:SF2">
    <property type="entry name" value="GLUTATHIONE S-TRANSFERASE KAPPA 1"/>
    <property type="match status" value="1"/>
</dbReference>
<dbReference type="CDD" id="cd03022">
    <property type="entry name" value="DsbA_HCCA_Iso"/>
    <property type="match status" value="1"/>
</dbReference>
<keyword evidence="5" id="KW-1185">Reference proteome</keyword>
<dbReference type="Pfam" id="PF01323">
    <property type="entry name" value="DSBA"/>
    <property type="match status" value="1"/>
</dbReference>
<gene>
    <name evidence="4" type="ORF">BFW38_10195</name>
</gene>
<dbReference type="GO" id="GO:1901170">
    <property type="term" value="P:naphthalene catabolic process"/>
    <property type="evidence" value="ECO:0007669"/>
    <property type="project" value="InterPro"/>
</dbReference>
<evidence type="ECO:0000313" key="4">
    <source>
        <dbReference type="EMBL" id="ODC03859.1"/>
    </source>
</evidence>
<dbReference type="STRING" id="197479.BFW38_10195"/>
<comment type="catalytic activity">
    <reaction evidence="1">
        <text>2-hydroxychromene-2-carboxylate = (3E)-4-(2-hydroxyphenyl)-2-oxobut-3-enoate</text>
        <dbReference type="Rhea" id="RHEA:27401"/>
        <dbReference type="ChEBI" id="CHEBI:59350"/>
        <dbReference type="ChEBI" id="CHEBI:59353"/>
        <dbReference type="EC" id="5.99.1.4"/>
    </reaction>
</comment>
<dbReference type="Proteomes" id="UP000094291">
    <property type="component" value="Unassembled WGS sequence"/>
</dbReference>
<dbReference type="PIRSF" id="PIRSF006386">
    <property type="entry name" value="HCCAis_GSTk"/>
    <property type="match status" value="1"/>
</dbReference>
<dbReference type="InterPro" id="IPR044087">
    <property type="entry name" value="NahD-like"/>
</dbReference>
<dbReference type="PANTHER" id="PTHR42943">
    <property type="entry name" value="GLUTATHIONE S-TRANSFERASE KAPPA"/>
    <property type="match status" value="1"/>
</dbReference>
<sequence length="199" mass="22399">MSQIDFYYDIVSPYSYLAAVQIASLEQQLAHDHAEIKIHWKPVFLGGIFKALGSEPPLALPAKQRYLFEQDLPRMARMLQVPLTIPDQFPTNTLPLLRTLVMMPEPARVEVSLQLFDLYWGSGQDITQPDLLNTVFSPRSLADGATDAAKARLKAQTDEAIGKGVFGVPTFAVDEALFFGCDRVMLLQEYLHWQQEDSN</sequence>
<dbReference type="InterPro" id="IPR036249">
    <property type="entry name" value="Thioredoxin-like_sf"/>
</dbReference>